<sequence>MKRIIKIFRILFIIFSVIFLVVYFLLINAWKYDFTENELQPYFSEIRKSENLPELFYKYYDLDNDNSLETKTGEYLFKSIFYHRTSRPLSFWLAKQMYIPKMKNRNSINRIRIEMSLAMKIEKETSQKEQLNYTLSTVDFVNNQIGVKNASKFYFGKEITELNENEIASLIVMTRNPALYNPKRRPEKLKAEVEKLLKK</sequence>
<evidence type="ECO:0000313" key="6">
    <source>
        <dbReference type="Proteomes" id="UP000431264"/>
    </source>
</evidence>
<keyword evidence="6" id="KW-1185">Reference proteome</keyword>
<keyword evidence="3" id="KW-0472">Membrane</keyword>
<dbReference type="PANTHER" id="PTHR32282">
    <property type="entry name" value="BINDING PROTEIN TRANSPEPTIDASE, PUTATIVE-RELATED"/>
    <property type="match status" value="1"/>
</dbReference>
<dbReference type="RefSeq" id="WP_140999530.1">
    <property type="nucleotide sequence ID" value="NZ_VDCZ01000021.1"/>
</dbReference>
<dbReference type="Proteomes" id="UP000431264">
    <property type="component" value="Unassembled WGS sequence"/>
</dbReference>
<evidence type="ECO:0000259" key="4">
    <source>
        <dbReference type="Pfam" id="PF00912"/>
    </source>
</evidence>
<keyword evidence="2" id="KW-0808">Transferase</keyword>
<evidence type="ECO:0000313" key="5">
    <source>
        <dbReference type="EMBL" id="MVO11099.1"/>
    </source>
</evidence>
<dbReference type="Gene3D" id="1.10.3810.10">
    <property type="entry name" value="Biosynthetic peptidoglycan transglycosylase-like"/>
    <property type="match status" value="1"/>
</dbReference>
<evidence type="ECO:0000256" key="2">
    <source>
        <dbReference type="ARBA" id="ARBA00022679"/>
    </source>
</evidence>
<dbReference type="InterPro" id="IPR023346">
    <property type="entry name" value="Lysozyme-like_dom_sf"/>
</dbReference>
<dbReference type="InterPro" id="IPR036950">
    <property type="entry name" value="PBP_transglycosylase"/>
</dbReference>
<organism evidence="5 6">
    <name type="scientific">Flavobacterium profundi</name>
    <dbReference type="NCBI Taxonomy" id="1774945"/>
    <lineage>
        <taxon>Bacteria</taxon>
        <taxon>Pseudomonadati</taxon>
        <taxon>Bacteroidota</taxon>
        <taxon>Flavobacteriia</taxon>
        <taxon>Flavobacteriales</taxon>
        <taxon>Flavobacteriaceae</taxon>
        <taxon>Flavobacterium</taxon>
    </lineage>
</organism>
<dbReference type="Pfam" id="PF00912">
    <property type="entry name" value="Transgly"/>
    <property type="match status" value="1"/>
</dbReference>
<name>A0A6I4IVU5_9FLAO</name>
<keyword evidence="3" id="KW-0812">Transmembrane</keyword>
<dbReference type="OrthoDB" id="1429825at2"/>
<reference evidence="6" key="1">
    <citation type="submission" date="2019-05" db="EMBL/GenBank/DDBJ databases">
        <title>Flavobacterium profundi sp. nov., isolated from a deep-sea seamount.</title>
        <authorList>
            <person name="Zhang D.-C."/>
        </authorList>
    </citation>
    <scope>NUCLEOTIDE SEQUENCE [LARGE SCALE GENOMIC DNA]</scope>
    <source>
        <strain evidence="6">TP390</strain>
    </source>
</reference>
<dbReference type="GO" id="GO:0008955">
    <property type="term" value="F:peptidoglycan glycosyltransferase activity"/>
    <property type="evidence" value="ECO:0007669"/>
    <property type="project" value="TreeGrafter"/>
</dbReference>
<dbReference type="EMBL" id="WQLW01000021">
    <property type="protein sequence ID" value="MVO11099.1"/>
    <property type="molecule type" value="Genomic_DNA"/>
</dbReference>
<feature type="domain" description="Glycosyl transferase family 51" evidence="4">
    <location>
        <begin position="94"/>
        <end position="198"/>
    </location>
</feature>
<dbReference type="InterPro" id="IPR001264">
    <property type="entry name" value="Glyco_trans_51"/>
</dbReference>
<accession>A0A6I4IVU5</accession>
<gene>
    <name evidence="5" type="ORF">GOQ30_18160</name>
</gene>
<proteinExistence type="predicted"/>
<dbReference type="InterPro" id="IPR050396">
    <property type="entry name" value="Glycosyltr_51/Transpeptidase"/>
</dbReference>
<comment type="pathway">
    <text evidence="1">Cell wall biogenesis; peptidoglycan biosynthesis.</text>
</comment>
<protein>
    <recommendedName>
        <fullName evidence="4">Glycosyl transferase family 51 domain-containing protein</fullName>
    </recommendedName>
</protein>
<dbReference type="PANTHER" id="PTHR32282:SF33">
    <property type="entry name" value="PEPTIDOGLYCAN GLYCOSYLTRANSFERASE"/>
    <property type="match status" value="1"/>
</dbReference>
<feature type="transmembrane region" description="Helical" evidence="3">
    <location>
        <begin position="7"/>
        <end position="30"/>
    </location>
</feature>
<comment type="caution">
    <text evidence="5">The sequence shown here is derived from an EMBL/GenBank/DDBJ whole genome shotgun (WGS) entry which is preliminary data.</text>
</comment>
<dbReference type="SUPFAM" id="SSF53955">
    <property type="entry name" value="Lysozyme-like"/>
    <property type="match status" value="1"/>
</dbReference>
<evidence type="ECO:0000256" key="3">
    <source>
        <dbReference type="SAM" id="Phobius"/>
    </source>
</evidence>
<evidence type="ECO:0000256" key="1">
    <source>
        <dbReference type="ARBA" id="ARBA00004752"/>
    </source>
</evidence>
<dbReference type="AlphaFoldDB" id="A0A6I4IVU5"/>
<keyword evidence="3" id="KW-1133">Transmembrane helix</keyword>